<evidence type="ECO:0000313" key="2">
    <source>
        <dbReference type="Proteomes" id="UP000314294"/>
    </source>
</evidence>
<sequence>MTLTRGLLLLAEAFDEVLDGLHRLGVNVVQQLLLELLQPRPQLQEDMALARSVKALVHTAHHPLQHRVALAARPPAYLFDVRVEGDRHVQQDFALLHAANKVLDPVLELVGGLVDLLRVALARLGQLLGRLQQLVRIDTELQTLVQPHFAVLPDVLQLSLVVQHLVDDVQDVVHRLGVVRCGRQCIGAAWGQRSLQLVQQGFAILAHLRREELEHEVPTTTTHSN</sequence>
<dbReference type="AlphaFoldDB" id="A0A4Z2IDR7"/>
<dbReference type="Proteomes" id="UP000314294">
    <property type="component" value="Unassembled WGS sequence"/>
</dbReference>
<reference evidence="1 2" key="1">
    <citation type="submission" date="2019-03" db="EMBL/GenBank/DDBJ databases">
        <title>First draft genome of Liparis tanakae, snailfish: a comprehensive survey of snailfish specific genes.</title>
        <authorList>
            <person name="Kim W."/>
            <person name="Song I."/>
            <person name="Jeong J.-H."/>
            <person name="Kim D."/>
            <person name="Kim S."/>
            <person name="Ryu S."/>
            <person name="Song J.Y."/>
            <person name="Lee S.K."/>
        </authorList>
    </citation>
    <scope>NUCLEOTIDE SEQUENCE [LARGE SCALE GENOMIC DNA]</scope>
    <source>
        <tissue evidence="1">Muscle</tissue>
    </source>
</reference>
<name>A0A4Z2IDR7_9TELE</name>
<comment type="caution">
    <text evidence="1">The sequence shown here is derived from an EMBL/GenBank/DDBJ whole genome shotgun (WGS) entry which is preliminary data.</text>
</comment>
<protein>
    <submittedName>
        <fullName evidence="1">Uncharacterized protein</fullName>
    </submittedName>
</protein>
<organism evidence="1 2">
    <name type="scientific">Liparis tanakae</name>
    <name type="common">Tanaka's snailfish</name>
    <dbReference type="NCBI Taxonomy" id="230148"/>
    <lineage>
        <taxon>Eukaryota</taxon>
        <taxon>Metazoa</taxon>
        <taxon>Chordata</taxon>
        <taxon>Craniata</taxon>
        <taxon>Vertebrata</taxon>
        <taxon>Euteleostomi</taxon>
        <taxon>Actinopterygii</taxon>
        <taxon>Neopterygii</taxon>
        <taxon>Teleostei</taxon>
        <taxon>Neoteleostei</taxon>
        <taxon>Acanthomorphata</taxon>
        <taxon>Eupercaria</taxon>
        <taxon>Perciformes</taxon>
        <taxon>Cottioidei</taxon>
        <taxon>Cottales</taxon>
        <taxon>Liparidae</taxon>
        <taxon>Liparis</taxon>
    </lineage>
</organism>
<gene>
    <name evidence="1" type="ORF">EYF80_014264</name>
</gene>
<evidence type="ECO:0000313" key="1">
    <source>
        <dbReference type="EMBL" id="TNN75452.1"/>
    </source>
</evidence>
<dbReference type="OrthoDB" id="10668136at2759"/>
<keyword evidence="2" id="KW-1185">Reference proteome</keyword>
<accession>A0A4Z2IDR7</accession>
<proteinExistence type="predicted"/>
<dbReference type="EMBL" id="SRLO01000103">
    <property type="protein sequence ID" value="TNN75452.1"/>
    <property type="molecule type" value="Genomic_DNA"/>
</dbReference>